<feature type="region of interest" description="Disordered" evidence="18">
    <location>
        <begin position="544"/>
        <end position="610"/>
    </location>
</feature>
<dbReference type="GO" id="GO:0008380">
    <property type="term" value="P:RNA splicing"/>
    <property type="evidence" value="ECO:0007669"/>
    <property type="project" value="UniProtKB-KW"/>
</dbReference>
<feature type="compositionally biased region" description="Basic and acidic residues" evidence="18">
    <location>
        <begin position="320"/>
        <end position="335"/>
    </location>
</feature>
<feature type="compositionally biased region" description="Basic residues" evidence="18">
    <location>
        <begin position="176"/>
        <end position="187"/>
    </location>
</feature>
<dbReference type="GO" id="GO:0030425">
    <property type="term" value="C:dendrite"/>
    <property type="evidence" value="ECO:0007669"/>
    <property type="project" value="UniProtKB-SubCell"/>
</dbReference>
<keyword evidence="15" id="KW-0508">mRNA splicing</keyword>
<evidence type="ECO:0000256" key="2">
    <source>
        <dbReference type="ARBA" id="ARBA00004279"/>
    </source>
</evidence>
<dbReference type="SMART" id="SM01044">
    <property type="entry name" value="Btz"/>
    <property type="match status" value="1"/>
</dbReference>
<evidence type="ECO:0000256" key="15">
    <source>
        <dbReference type="ARBA" id="ARBA00023187"/>
    </source>
</evidence>
<dbReference type="AlphaFoldDB" id="A0A1B6HTW6"/>
<feature type="compositionally biased region" description="Basic and acidic residues" evidence="18">
    <location>
        <begin position="83"/>
        <end position="94"/>
    </location>
</feature>
<keyword evidence="9" id="KW-0507">mRNA processing</keyword>
<feature type="compositionally biased region" description="Basic and acidic residues" evidence="18">
    <location>
        <begin position="59"/>
        <end position="74"/>
    </location>
</feature>
<dbReference type="GO" id="GO:0016607">
    <property type="term" value="C:nuclear speck"/>
    <property type="evidence" value="ECO:0007669"/>
    <property type="project" value="UniProtKB-SubCell"/>
</dbReference>
<protein>
    <recommendedName>
        <fullName evidence="6">Protein CASC3</fullName>
    </recommendedName>
</protein>
<dbReference type="InterPro" id="IPR018545">
    <property type="entry name" value="Btz_dom"/>
</dbReference>
<comment type="subcellular location">
    <subcellularLocation>
        <location evidence="2">Cell projection</location>
        <location evidence="2">Dendrite</location>
    </subcellularLocation>
    <subcellularLocation>
        <location evidence="1">Cytoplasm</location>
        <location evidence="1">Stress granule</location>
    </subcellularLocation>
    <subcellularLocation>
        <location evidence="4">Cytoplasm</location>
        <location evidence="4">Perinuclear region</location>
    </subcellularLocation>
    <subcellularLocation>
        <location evidence="3">Nucleus speckle</location>
    </subcellularLocation>
</comment>
<keyword evidence="7" id="KW-0813">Transport</keyword>
<evidence type="ECO:0000256" key="3">
    <source>
        <dbReference type="ARBA" id="ARBA00004324"/>
    </source>
</evidence>
<keyword evidence="16" id="KW-0539">Nucleus</keyword>
<dbReference type="GO" id="GO:0048471">
    <property type="term" value="C:perinuclear region of cytoplasm"/>
    <property type="evidence" value="ECO:0007669"/>
    <property type="project" value="UniProtKB-SubCell"/>
</dbReference>
<accession>A0A1B6HTW6</accession>
<feature type="compositionally biased region" description="Low complexity" evidence="18">
    <location>
        <begin position="233"/>
        <end position="246"/>
    </location>
</feature>
<dbReference type="GO" id="GO:0006397">
    <property type="term" value="P:mRNA processing"/>
    <property type="evidence" value="ECO:0007669"/>
    <property type="project" value="UniProtKB-KW"/>
</dbReference>
<feature type="compositionally biased region" description="Polar residues" evidence="18">
    <location>
        <begin position="600"/>
        <end position="610"/>
    </location>
</feature>
<feature type="region of interest" description="Disordered" evidence="18">
    <location>
        <begin position="1"/>
        <end position="139"/>
    </location>
</feature>
<comment type="similarity">
    <text evidence="5">Belongs to the CASC3 family.</text>
</comment>
<keyword evidence="17" id="KW-0966">Cell projection</keyword>
<evidence type="ECO:0000256" key="9">
    <source>
        <dbReference type="ARBA" id="ARBA00022664"/>
    </source>
</evidence>
<keyword evidence="14" id="KW-0866">Nonsense-mediated mRNA decay</keyword>
<dbReference type="Pfam" id="PF09405">
    <property type="entry name" value="Btz"/>
    <property type="match status" value="1"/>
</dbReference>
<keyword evidence="10" id="KW-0747">Spliceosome</keyword>
<evidence type="ECO:0000256" key="18">
    <source>
        <dbReference type="SAM" id="MobiDB-lite"/>
    </source>
</evidence>
<dbReference type="GO" id="GO:0003729">
    <property type="term" value="F:mRNA binding"/>
    <property type="evidence" value="ECO:0007669"/>
    <property type="project" value="InterPro"/>
</dbReference>
<dbReference type="PANTHER" id="PTHR13434:SF0">
    <property type="entry name" value="PROTEIN CASC3"/>
    <property type="match status" value="1"/>
</dbReference>
<dbReference type="GO" id="GO:0006417">
    <property type="term" value="P:regulation of translation"/>
    <property type="evidence" value="ECO:0007669"/>
    <property type="project" value="UniProtKB-KW"/>
</dbReference>
<keyword evidence="11" id="KW-0509">mRNA transport</keyword>
<evidence type="ECO:0000256" key="1">
    <source>
        <dbReference type="ARBA" id="ARBA00004210"/>
    </source>
</evidence>
<evidence type="ECO:0000313" key="20">
    <source>
        <dbReference type="EMBL" id="JAS78091.1"/>
    </source>
</evidence>
<keyword evidence="13" id="KW-0694">RNA-binding</keyword>
<keyword evidence="8" id="KW-0963">Cytoplasm</keyword>
<evidence type="ECO:0000256" key="16">
    <source>
        <dbReference type="ARBA" id="ARBA00023242"/>
    </source>
</evidence>
<feature type="compositionally biased region" description="Basic and acidic residues" evidence="18">
    <location>
        <begin position="253"/>
        <end position="283"/>
    </location>
</feature>
<dbReference type="GO" id="GO:0035145">
    <property type="term" value="C:exon-exon junction complex"/>
    <property type="evidence" value="ECO:0007669"/>
    <property type="project" value="InterPro"/>
</dbReference>
<evidence type="ECO:0000259" key="19">
    <source>
        <dbReference type="SMART" id="SM01044"/>
    </source>
</evidence>
<sequence>MNTTTSEDSEYETLEEDNGGSSRSSRSRRSSFSEERDELSDDINIEDEREDGDGQEENSLAKDKKLDDDEDRRNPQYIPKRGTFYEHDDRTMMDDKEEESNGNDASRQEKSDEGGEKEGKVGTGSSAGPRKGKVWTEKADRWTHDLYIEEEQLPKSKEELIDTYGYDIRNEEAPPKSRRRRKYTRGPHKYDRHWEDEKAYAHSMGGHRHPYHNNREDFPELAESGQKRREKPQGPGKSKSPKQKQVPAPPPNTERERVEGERERGLKKEREVKPSASVVREKGSPTAPVKRPPPTPAIGEKHILIPSSNFPPPPMVVGIQDRHDKGEKKEGEMKVSRGRGFRGTGKPRPTLEFTASRGRAGPPPAFNRETAPQVQDSLKHAADMLIQDFGHVYINNNNNTNNIVEETIIPRSARRSHHAGGDVDGQNEPTRSKRYSTQRQRSLPENTPPPTYSPPHNIPYYTQPPPANFVPGPVYNDVAPPPVTSPPLQMVAFLPPGPPPTAPAAPPYPPPPLLNYMPPPAFPPMALQPPQISGQFEDLTQTPELYQGQGGITYYSTQSQNALPRPNPPRRVKLAIPIVPPPAHDKSPTSGSHKQRGGPSKQQEVPSAAS</sequence>
<feature type="compositionally biased region" description="Acidic residues" evidence="18">
    <location>
        <begin position="7"/>
        <end position="18"/>
    </location>
</feature>
<feature type="compositionally biased region" description="Basic and acidic residues" evidence="18">
    <location>
        <begin position="106"/>
        <end position="120"/>
    </location>
</feature>
<feature type="region of interest" description="Disordered" evidence="18">
    <location>
        <begin position="164"/>
        <end position="370"/>
    </location>
</feature>
<evidence type="ECO:0000256" key="10">
    <source>
        <dbReference type="ARBA" id="ARBA00022728"/>
    </source>
</evidence>
<dbReference type="GO" id="GO:0000184">
    <property type="term" value="P:nuclear-transcribed mRNA catabolic process, nonsense-mediated decay"/>
    <property type="evidence" value="ECO:0007669"/>
    <property type="project" value="UniProtKB-KW"/>
</dbReference>
<dbReference type="GO" id="GO:0010494">
    <property type="term" value="C:cytoplasmic stress granule"/>
    <property type="evidence" value="ECO:0007669"/>
    <property type="project" value="UniProtKB-SubCell"/>
</dbReference>
<evidence type="ECO:0000256" key="7">
    <source>
        <dbReference type="ARBA" id="ARBA00022448"/>
    </source>
</evidence>
<feature type="compositionally biased region" description="Basic and acidic residues" evidence="18">
    <location>
        <begin position="188"/>
        <end position="200"/>
    </location>
</feature>
<dbReference type="EMBL" id="GECU01029615">
    <property type="protein sequence ID" value="JAS78091.1"/>
    <property type="molecule type" value="Transcribed_RNA"/>
</dbReference>
<feature type="region of interest" description="Disordered" evidence="18">
    <location>
        <begin position="411"/>
        <end position="455"/>
    </location>
</feature>
<proteinExistence type="inferred from homology"/>
<dbReference type="PANTHER" id="PTHR13434">
    <property type="entry name" value="PROTEIN CASC3"/>
    <property type="match status" value="1"/>
</dbReference>
<name>A0A1B6HTW6_9HEMI</name>
<evidence type="ECO:0000256" key="5">
    <source>
        <dbReference type="ARBA" id="ARBA00009548"/>
    </source>
</evidence>
<dbReference type="GO" id="GO:0051028">
    <property type="term" value="P:mRNA transport"/>
    <property type="evidence" value="ECO:0007669"/>
    <property type="project" value="UniProtKB-KW"/>
</dbReference>
<evidence type="ECO:0000256" key="12">
    <source>
        <dbReference type="ARBA" id="ARBA00022845"/>
    </source>
</evidence>
<keyword evidence="12" id="KW-0810">Translation regulation</keyword>
<evidence type="ECO:0000256" key="17">
    <source>
        <dbReference type="ARBA" id="ARBA00023273"/>
    </source>
</evidence>
<evidence type="ECO:0000256" key="4">
    <source>
        <dbReference type="ARBA" id="ARBA00004556"/>
    </source>
</evidence>
<feature type="compositionally biased region" description="Pro residues" evidence="18">
    <location>
        <begin position="446"/>
        <end position="455"/>
    </location>
</feature>
<evidence type="ECO:0000256" key="8">
    <source>
        <dbReference type="ARBA" id="ARBA00022490"/>
    </source>
</evidence>
<gene>
    <name evidence="20" type="ORF">g.42670</name>
</gene>
<evidence type="ECO:0000256" key="11">
    <source>
        <dbReference type="ARBA" id="ARBA00022816"/>
    </source>
</evidence>
<evidence type="ECO:0000256" key="13">
    <source>
        <dbReference type="ARBA" id="ARBA00022884"/>
    </source>
</evidence>
<dbReference type="GO" id="GO:0005681">
    <property type="term" value="C:spliceosomal complex"/>
    <property type="evidence" value="ECO:0007669"/>
    <property type="project" value="UniProtKB-KW"/>
</dbReference>
<reference evidence="20" key="1">
    <citation type="submission" date="2015-11" db="EMBL/GenBank/DDBJ databases">
        <title>De novo transcriptome assembly of four potential Pierce s Disease insect vectors from Arizona vineyards.</title>
        <authorList>
            <person name="Tassone E.E."/>
        </authorList>
    </citation>
    <scope>NUCLEOTIDE SEQUENCE</scope>
</reference>
<feature type="compositionally biased region" description="Acidic residues" evidence="18">
    <location>
        <begin position="35"/>
        <end position="56"/>
    </location>
</feature>
<evidence type="ECO:0000256" key="6">
    <source>
        <dbReference type="ARBA" id="ARBA00019964"/>
    </source>
</evidence>
<evidence type="ECO:0000256" key="14">
    <source>
        <dbReference type="ARBA" id="ARBA00023161"/>
    </source>
</evidence>
<feature type="domain" description="Btz" evidence="19">
    <location>
        <begin position="44"/>
        <end position="173"/>
    </location>
</feature>
<dbReference type="InterPro" id="IPR028544">
    <property type="entry name" value="CASC3"/>
</dbReference>
<organism evidence="20">
    <name type="scientific">Homalodisca liturata</name>
    <dbReference type="NCBI Taxonomy" id="320908"/>
    <lineage>
        <taxon>Eukaryota</taxon>
        <taxon>Metazoa</taxon>
        <taxon>Ecdysozoa</taxon>
        <taxon>Arthropoda</taxon>
        <taxon>Hexapoda</taxon>
        <taxon>Insecta</taxon>
        <taxon>Pterygota</taxon>
        <taxon>Neoptera</taxon>
        <taxon>Paraneoptera</taxon>
        <taxon>Hemiptera</taxon>
        <taxon>Auchenorrhyncha</taxon>
        <taxon>Membracoidea</taxon>
        <taxon>Cicadellidae</taxon>
        <taxon>Cicadellinae</taxon>
        <taxon>Proconiini</taxon>
        <taxon>Homalodisca</taxon>
    </lineage>
</organism>